<protein>
    <recommendedName>
        <fullName evidence="1">Phosphoribosyltransferase domain-containing protein</fullName>
    </recommendedName>
</protein>
<dbReference type="RefSeq" id="WP_065089336.1">
    <property type="nucleotide sequence ID" value="NZ_JQSG02000002.1"/>
</dbReference>
<dbReference type="EMBL" id="JQSG02000002">
    <property type="protein sequence ID" value="OBS10075.1"/>
    <property type="molecule type" value="Genomic_DNA"/>
</dbReference>
<feature type="domain" description="Phosphoribosyltransferase" evidence="1">
    <location>
        <begin position="11"/>
        <end position="171"/>
    </location>
</feature>
<dbReference type="Proteomes" id="UP000029273">
    <property type="component" value="Unassembled WGS sequence"/>
</dbReference>
<dbReference type="OrthoDB" id="9810066at2"/>
<gene>
    <name evidence="2" type="ORF">Thpro_021125</name>
</gene>
<keyword evidence="3" id="KW-1185">Reference proteome</keyword>
<sequence length="224" mass="24111">MPTYFENRRDAGRQLAAMLGDSLTAEDKSPLVLALPRGGVPVAYEIACALDAPLDVMVVRKLGVPQYPELAMGAIASGGVRTMNEAVVQDLGIDPQAVETVDRHARQALEARERLYRGTRGAMPLRDRTIIVVDDGLATGASLRAALQAVRAGRPARVVVALPVAPAGARADFATLADRFVCLHEPEDFLSVGEYYVDFAQTDDHTVRTLLSRRTARASEPPAH</sequence>
<evidence type="ECO:0000259" key="1">
    <source>
        <dbReference type="Pfam" id="PF00156"/>
    </source>
</evidence>
<dbReference type="Gene3D" id="3.30.1310.20">
    <property type="entry name" value="PRTase-like"/>
    <property type="match status" value="1"/>
</dbReference>
<dbReference type="InterPro" id="IPR029057">
    <property type="entry name" value="PRTase-like"/>
</dbReference>
<evidence type="ECO:0000313" key="3">
    <source>
        <dbReference type="Proteomes" id="UP000029273"/>
    </source>
</evidence>
<comment type="caution">
    <text evidence="2">The sequence shown here is derived from an EMBL/GenBank/DDBJ whole genome shotgun (WGS) entry which is preliminary data.</text>
</comment>
<dbReference type="Gene3D" id="3.40.50.2020">
    <property type="match status" value="1"/>
</dbReference>
<dbReference type="CDD" id="cd06223">
    <property type="entry name" value="PRTases_typeI"/>
    <property type="match status" value="1"/>
</dbReference>
<proteinExistence type="predicted"/>
<reference evidence="2 3" key="1">
    <citation type="journal article" date="2014" name="Genome Announc.">
        <title>Draft Genome Sequence of the Iron-Oxidizing, Acidophilic, and Halotolerant 'Thiobacillus prosperus' Type Strain DSM 5130.</title>
        <authorList>
            <person name="Ossandon F.J."/>
            <person name="Cardenas J.P."/>
            <person name="Corbett M."/>
            <person name="Quatrini R."/>
            <person name="Holmes D.S."/>
            <person name="Watkin E."/>
        </authorList>
    </citation>
    <scope>NUCLEOTIDE SEQUENCE [LARGE SCALE GENOMIC DNA]</scope>
    <source>
        <strain evidence="2 3">DSM 5130</strain>
    </source>
</reference>
<accession>A0A1A6C6B6</accession>
<dbReference type="SUPFAM" id="SSF53271">
    <property type="entry name" value="PRTase-like"/>
    <property type="match status" value="1"/>
</dbReference>
<name>A0A1A6C6B6_9GAMM</name>
<dbReference type="InterPro" id="IPR000836">
    <property type="entry name" value="PRTase_dom"/>
</dbReference>
<evidence type="ECO:0000313" key="2">
    <source>
        <dbReference type="EMBL" id="OBS10075.1"/>
    </source>
</evidence>
<dbReference type="Pfam" id="PF00156">
    <property type="entry name" value="Pribosyltran"/>
    <property type="match status" value="1"/>
</dbReference>
<organism evidence="2 3">
    <name type="scientific">Acidihalobacter prosperus</name>
    <dbReference type="NCBI Taxonomy" id="160660"/>
    <lineage>
        <taxon>Bacteria</taxon>
        <taxon>Pseudomonadati</taxon>
        <taxon>Pseudomonadota</taxon>
        <taxon>Gammaproteobacteria</taxon>
        <taxon>Chromatiales</taxon>
        <taxon>Ectothiorhodospiraceae</taxon>
        <taxon>Acidihalobacter</taxon>
    </lineage>
</organism>
<dbReference type="AlphaFoldDB" id="A0A1A6C6B6"/>